<keyword evidence="6 8" id="KW-1133">Transmembrane helix</keyword>
<evidence type="ECO:0000256" key="4">
    <source>
        <dbReference type="ARBA" id="ARBA00022544"/>
    </source>
</evidence>
<dbReference type="HOGENOM" id="CLU_047547_1_2_9"/>
<feature type="transmembrane region" description="Helical" evidence="8">
    <location>
        <begin position="269"/>
        <end position="293"/>
    </location>
</feature>
<evidence type="ECO:0000256" key="3">
    <source>
        <dbReference type="ARBA" id="ARBA00022448"/>
    </source>
</evidence>
<evidence type="ECO:0000256" key="1">
    <source>
        <dbReference type="ARBA" id="ARBA00004141"/>
    </source>
</evidence>
<keyword evidence="5 8" id="KW-0812">Transmembrane</keyword>
<feature type="transmembrane region" description="Helical" evidence="8">
    <location>
        <begin position="336"/>
        <end position="357"/>
    </location>
</feature>
<dbReference type="Pfam" id="PF03845">
    <property type="entry name" value="Spore_permease"/>
    <property type="match status" value="1"/>
</dbReference>
<dbReference type="Proteomes" id="UP000010847">
    <property type="component" value="Chromosome"/>
</dbReference>
<evidence type="ECO:0000256" key="5">
    <source>
        <dbReference type="ARBA" id="ARBA00022692"/>
    </source>
</evidence>
<feature type="transmembrane region" description="Helical" evidence="8">
    <location>
        <begin position="146"/>
        <end position="163"/>
    </location>
</feature>
<reference evidence="9 10" key="1">
    <citation type="submission" date="2013-12" db="EMBL/GenBank/DDBJ databases">
        <authorList>
            <consortium name="DOE Joint Genome Institute"/>
            <person name="Smidt H."/>
            <person name="Huntemann M."/>
            <person name="Han J."/>
            <person name="Chen A."/>
            <person name="Kyrpides N."/>
            <person name="Mavromatis K."/>
            <person name="Markowitz V."/>
            <person name="Palaniappan K."/>
            <person name="Ivanova N."/>
            <person name="Schaumberg A."/>
            <person name="Pati A."/>
            <person name="Liolios K."/>
            <person name="Nordberg H.P."/>
            <person name="Cantor M.N."/>
            <person name="Hua S.X."/>
            <person name="Woyke T."/>
        </authorList>
    </citation>
    <scope>NUCLEOTIDE SEQUENCE [LARGE SCALE GENOMIC DNA]</scope>
    <source>
        <strain evidence="10">DSM 15288</strain>
    </source>
</reference>
<keyword evidence="3" id="KW-0813">Transport</keyword>
<dbReference type="PANTHER" id="PTHR34975:SF2">
    <property type="entry name" value="SPORE GERMINATION PROTEIN A2"/>
    <property type="match status" value="1"/>
</dbReference>
<comment type="similarity">
    <text evidence="2">Belongs to the amino acid-polyamine-organocation (APC) superfamily. Spore germination protein (SGP) (TC 2.A.3.9) family.</text>
</comment>
<evidence type="ECO:0000256" key="7">
    <source>
        <dbReference type="ARBA" id="ARBA00023136"/>
    </source>
</evidence>
<proteinExistence type="inferred from homology"/>
<keyword evidence="10" id="KW-1185">Reference proteome</keyword>
<feature type="transmembrane region" description="Helical" evidence="8">
    <location>
        <begin position="118"/>
        <end position="134"/>
    </location>
</feature>
<dbReference type="PANTHER" id="PTHR34975">
    <property type="entry name" value="SPORE GERMINATION PROTEIN A2"/>
    <property type="match status" value="1"/>
</dbReference>
<evidence type="ECO:0000313" key="9">
    <source>
        <dbReference type="EMBL" id="AHF05817.1"/>
    </source>
</evidence>
<evidence type="ECO:0000256" key="8">
    <source>
        <dbReference type="SAM" id="Phobius"/>
    </source>
</evidence>
<name>W0E4Z2_9FIRM</name>
<feature type="transmembrane region" description="Helical" evidence="8">
    <location>
        <begin position="305"/>
        <end position="324"/>
    </location>
</feature>
<dbReference type="RefSeq" id="WP_006719147.1">
    <property type="nucleotide sequence ID" value="NZ_CP007032.1"/>
</dbReference>
<keyword evidence="7 8" id="KW-0472">Membrane</keyword>
<gene>
    <name evidence="9" type="ORF">DESME_00945</name>
</gene>
<accession>W0E4Z2</accession>
<sequence length="365" mass="41215">MLEKGRITYKQLILLIFLSRIVTSISFLPGLNEPPANQDIWLSDLLFFPIQLFLASPIYLLWKRFPDQTIIQYSQTIAGKVGKLVGLLIIWYFLHYTAITLAQYSFFLTSAVMPETPALFFMLSLILVCAYAARKGLEVIGRLSELFAPLIMISLILFLSLEVKDMNFKILTPLLEKGIFPVFHGSLIAASKTLEVLGLAMLLPYLNNRQKVKPIFILSFALISLYLVLLTLPVVTMLGLELAKSSSFPCYSVIRLINVGDFLNRLESIHMAICSLGAFIKISFQYYLTVLGLSQLLELREYKPLVLPIGALLIPLSLLIGPNLVELQLFSSYKIFMGYSYFFILLIPSLLLLTAIIRRKGVRSK</sequence>
<dbReference type="GO" id="GO:0009847">
    <property type="term" value="P:spore germination"/>
    <property type="evidence" value="ECO:0007669"/>
    <property type="project" value="InterPro"/>
</dbReference>
<comment type="subcellular location">
    <subcellularLocation>
        <location evidence="1">Membrane</location>
        <topology evidence="1">Multi-pass membrane protein</topology>
    </subcellularLocation>
</comment>
<dbReference type="NCBIfam" id="TIGR00912">
    <property type="entry name" value="2A0309"/>
    <property type="match status" value="1"/>
</dbReference>
<dbReference type="STRING" id="871968.DESME_00945"/>
<feature type="transmembrane region" description="Helical" evidence="8">
    <location>
        <begin position="183"/>
        <end position="203"/>
    </location>
</feature>
<dbReference type="AlphaFoldDB" id="W0E4Z2"/>
<organism evidence="9 10">
    <name type="scientific">Desulfitobacterium metallireducens DSM 15288</name>
    <dbReference type="NCBI Taxonomy" id="871968"/>
    <lineage>
        <taxon>Bacteria</taxon>
        <taxon>Bacillati</taxon>
        <taxon>Bacillota</taxon>
        <taxon>Clostridia</taxon>
        <taxon>Eubacteriales</taxon>
        <taxon>Desulfitobacteriaceae</taxon>
        <taxon>Desulfitobacterium</taxon>
    </lineage>
</organism>
<feature type="transmembrane region" description="Helical" evidence="8">
    <location>
        <begin position="40"/>
        <end position="62"/>
    </location>
</feature>
<dbReference type="InterPro" id="IPR004761">
    <property type="entry name" value="Spore_GerAB"/>
</dbReference>
<dbReference type="OrthoDB" id="1675410at2"/>
<dbReference type="EMBL" id="CP007032">
    <property type="protein sequence ID" value="AHF05817.1"/>
    <property type="molecule type" value="Genomic_DNA"/>
</dbReference>
<dbReference type="GO" id="GO:0016020">
    <property type="term" value="C:membrane"/>
    <property type="evidence" value="ECO:0007669"/>
    <property type="project" value="UniProtKB-SubCell"/>
</dbReference>
<evidence type="ECO:0000313" key="10">
    <source>
        <dbReference type="Proteomes" id="UP000010847"/>
    </source>
</evidence>
<evidence type="ECO:0000256" key="6">
    <source>
        <dbReference type="ARBA" id="ARBA00022989"/>
    </source>
</evidence>
<keyword evidence="4" id="KW-0309">Germination</keyword>
<dbReference type="KEGG" id="dmt:DESME_00945"/>
<dbReference type="eggNOG" id="COG0531">
    <property type="taxonomic scope" value="Bacteria"/>
</dbReference>
<feature type="transmembrane region" description="Helical" evidence="8">
    <location>
        <begin position="83"/>
        <end position="106"/>
    </location>
</feature>
<feature type="transmembrane region" description="Helical" evidence="8">
    <location>
        <begin position="12"/>
        <end position="28"/>
    </location>
</feature>
<protein>
    <submittedName>
        <fullName evidence="9">Spore germination protein</fullName>
    </submittedName>
</protein>
<evidence type="ECO:0000256" key="2">
    <source>
        <dbReference type="ARBA" id="ARBA00007998"/>
    </source>
</evidence>
<feature type="transmembrane region" description="Helical" evidence="8">
    <location>
        <begin position="215"/>
        <end position="238"/>
    </location>
</feature>